<evidence type="ECO:0000259" key="3">
    <source>
        <dbReference type="Pfam" id="PF05065"/>
    </source>
</evidence>
<evidence type="ECO:0000256" key="1">
    <source>
        <dbReference type="ARBA" id="ARBA00004328"/>
    </source>
</evidence>
<dbReference type="Pfam" id="PF05065">
    <property type="entry name" value="Phage_capsid"/>
    <property type="match status" value="1"/>
</dbReference>
<evidence type="ECO:0000313" key="5">
    <source>
        <dbReference type="Proteomes" id="UP001288778"/>
    </source>
</evidence>
<dbReference type="Proteomes" id="UP001288778">
    <property type="component" value="Unassembled WGS sequence"/>
</dbReference>
<organism evidence="4 5">
    <name type="scientific">Clostridium perfringens</name>
    <dbReference type="NCBI Taxonomy" id="1502"/>
    <lineage>
        <taxon>Bacteria</taxon>
        <taxon>Bacillati</taxon>
        <taxon>Bacillota</taxon>
        <taxon>Clostridia</taxon>
        <taxon>Eubacteriales</taxon>
        <taxon>Clostridiaceae</taxon>
        <taxon>Clostridium</taxon>
    </lineage>
</organism>
<dbReference type="SUPFAM" id="SSF56563">
    <property type="entry name" value="Major capsid protein gp5"/>
    <property type="match status" value="1"/>
</dbReference>
<comment type="subcellular location">
    <subcellularLocation>
        <location evidence="1">Virion</location>
    </subcellularLocation>
</comment>
<comment type="caution">
    <text evidence="4">The sequence shown here is derived from an EMBL/GenBank/DDBJ whole genome shotgun (WGS) entry which is preliminary data.</text>
</comment>
<dbReference type="NCBIfam" id="TIGR01554">
    <property type="entry name" value="major_cap_HK97"/>
    <property type="match status" value="1"/>
</dbReference>
<dbReference type="EMBL" id="WNUI01000005">
    <property type="protein sequence ID" value="MDZ4908204.1"/>
    <property type="molecule type" value="Genomic_DNA"/>
</dbReference>
<feature type="coiled-coil region" evidence="2">
    <location>
        <begin position="18"/>
        <end position="107"/>
    </location>
</feature>
<evidence type="ECO:0000313" key="4">
    <source>
        <dbReference type="EMBL" id="MDZ4908204.1"/>
    </source>
</evidence>
<dbReference type="InterPro" id="IPR024455">
    <property type="entry name" value="Phage_capsid"/>
</dbReference>
<proteinExistence type="predicted"/>
<protein>
    <submittedName>
        <fullName evidence="4">Phage major capsid protein</fullName>
    </submittedName>
</protein>
<reference evidence="4" key="1">
    <citation type="submission" date="2019-11" db="EMBL/GenBank/DDBJ databases">
        <title>Characterization of Clostridium perfringens isolates from swine manure treated agricultural soils.</title>
        <authorList>
            <person name="Wushke S.T."/>
        </authorList>
    </citation>
    <scope>NUCLEOTIDE SEQUENCE</scope>
    <source>
        <strain evidence="4">X94</strain>
    </source>
</reference>
<evidence type="ECO:0000256" key="2">
    <source>
        <dbReference type="SAM" id="Coils"/>
    </source>
</evidence>
<name>A0AAW9HXD9_CLOPF</name>
<dbReference type="InterPro" id="IPR054612">
    <property type="entry name" value="Phage_capsid-like_C"/>
</dbReference>
<feature type="domain" description="Phage capsid-like C-terminal" evidence="3">
    <location>
        <begin position="126"/>
        <end position="388"/>
    </location>
</feature>
<keyword evidence="2" id="KW-0175">Coiled coil</keyword>
<dbReference type="AlphaFoldDB" id="A0AAW9HXD9"/>
<sequence>MQKIINQKEIFIFMKFLYETRAKKLEEVEALINSAEAEERVLTEEELEKVEALKKEIEDLKAQIELINATKELKPVEKEIKEKEEVKQDMQNRALEMQTRAREEEELFVRCLQEGNIRGLKASANGGFIPQTVAERIVEMVSNNCPILEKATLYKVVGDLKVNVQNGKMTTKFVDELTQNNPTEATLKTVTLKSHTVISTIQISNLLISESTVNVVDEVVRLIANDLTDFLNDVFVIGESSKVQGLAETTNTFEGTLSLDSIVSLMTKVPVSKHKNACFIMSPEAFAGIKSDAITKGVLAYNGMAGDEGMFLFGKPVYLVDALTGKDEETIDTEVIFANLEGYAVKMPEQIEIKVLRELFALYDATGVVATCHVDGKIVNEKLIAKLKRNDKLMSAKKSK</sequence>
<accession>A0AAW9HXD9</accession>
<gene>
    <name evidence="4" type="ORF">GNF68_03840</name>
</gene>